<reference evidence="5 6" key="1">
    <citation type="journal article" date="2017" name="Mol. Biol. Evol.">
        <title>The 4-celled Tetrabaena socialis nuclear genome reveals the essential components for genetic control of cell number at the origin of multicellularity in the volvocine lineage.</title>
        <authorList>
            <person name="Featherston J."/>
            <person name="Arakaki Y."/>
            <person name="Hanschen E.R."/>
            <person name="Ferris P.J."/>
            <person name="Michod R.E."/>
            <person name="Olson B.J.S.C."/>
            <person name="Nozaki H."/>
            <person name="Durand P.M."/>
        </authorList>
    </citation>
    <scope>NUCLEOTIDE SEQUENCE [LARGE SCALE GENOMIC DNA]</scope>
    <source>
        <strain evidence="5 6">NIES-571</strain>
    </source>
</reference>
<dbReference type="PANTHER" id="PTHR19849:SF0">
    <property type="entry name" value="PHOSPHOLIPASE A-2-ACTIVATING PROTEIN"/>
    <property type="match status" value="1"/>
</dbReference>
<dbReference type="InterPro" id="IPR015943">
    <property type="entry name" value="WD40/YVTN_repeat-like_dom_sf"/>
</dbReference>
<dbReference type="GO" id="GO:0005634">
    <property type="term" value="C:nucleus"/>
    <property type="evidence" value="ECO:0007669"/>
    <property type="project" value="TreeGrafter"/>
</dbReference>
<dbReference type="Gene3D" id="2.130.10.10">
    <property type="entry name" value="YVTN repeat-like/Quinoprotein amine dehydrogenase"/>
    <property type="match status" value="1"/>
</dbReference>
<keyword evidence="6" id="KW-1185">Reference proteome</keyword>
<evidence type="ECO:0000313" key="5">
    <source>
        <dbReference type="EMBL" id="PNH02104.1"/>
    </source>
</evidence>
<dbReference type="OrthoDB" id="10265988at2759"/>
<evidence type="ECO:0000313" key="6">
    <source>
        <dbReference type="Proteomes" id="UP000236333"/>
    </source>
</evidence>
<evidence type="ECO:0000256" key="3">
    <source>
        <dbReference type="ARBA" id="ARBA00022737"/>
    </source>
</evidence>
<dbReference type="AlphaFoldDB" id="A0A2J7ZPA7"/>
<dbReference type="PANTHER" id="PTHR19849">
    <property type="entry name" value="PHOSPHOLIPASE A-2-ACTIVATING PROTEIN"/>
    <property type="match status" value="1"/>
</dbReference>
<dbReference type="SUPFAM" id="SSF50978">
    <property type="entry name" value="WD40 repeat-like"/>
    <property type="match status" value="1"/>
</dbReference>
<evidence type="ECO:0000256" key="4">
    <source>
        <dbReference type="PROSITE-ProRule" id="PRU00221"/>
    </source>
</evidence>
<keyword evidence="3" id="KW-0677">Repeat</keyword>
<gene>
    <name evidence="5" type="ORF">TSOC_011952</name>
</gene>
<proteinExistence type="predicted"/>
<evidence type="ECO:0000256" key="1">
    <source>
        <dbReference type="ARBA" id="ARBA00022490"/>
    </source>
</evidence>
<name>A0A2J7ZPA7_9CHLO</name>
<feature type="repeat" description="WD" evidence="4">
    <location>
        <begin position="46"/>
        <end position="76"/>
    </location>
</feature>
<accession>A0A2J7ZPA7</accession>
<dbReference type="GO" id="GO:0005737">
    <property type="term" value="C:cytoplasm"/>
    <property type="evidence" value="ECO:0007669"/>
    <property type="project" value="TreeGrafter"/>
</dbReference>
<sequence>MGLAHLTLKAPHLFKTAACLSRHREKRSLRPRTLRVWRDGKAAATLSGHEGPVLCLLVLPGGEMLSGSGDTSVKMWAPGGGPCIHTIKAHTDTVRGMCLVPGLGFATASHDMTLKVTAGWAMGGVGNMGGCASAKTRLETRPRSRH</sequence>
<dbReference type="GO" id="GO:0043130">
    <property type="term" value="F:ubiquitin binding"/>
    <property type="evidence" value="ECO:0007669"/>
    <property type="project" value="TreeGrafter"/>
</dbReference>
<dbReference type="EMBL" id="PGGS01000721">
    <property type="protein sequence ID" value="PNH02104.1"/>
    <property type="molecule type" value="Genomic_DNA"/>
</dbReference>
<evidence type="ECO:0000256" key="2">
    <source>
        <dbReference type="ARBA" id="ARBA00022574"/>
    </source>
</evidence>
<dbReference type="PROSITE" id="PS50082">
    <property type="entry name" value="WD_REPEATS_2"/>
    <property type="match status" value="1"/>
</dbReference>
<dbReference type="InterPro" id="IPR001680">
    <property type="entry name" value="WD40_rpt"/>
</dbReference>
<organism evidence="5 6">
    <name type="scientific">Tetrabaena socialis</name>
    <dbReference type="NCBI Taxonomy" id="47790"/>
    <lineage>
        <taxon>Eukaryota</taxon>
        <taxon>Viridiplantae</taxon>
        <taxon>Chlorophyta</taxon>
        <taxon>core chlorophytes</taxon>
        <taxon>Chlorophyceae</taxon>
        <taxon>CS clade</taxon>
        <taxon>Chlamydomonadales</taxon>
        <taxon>Tetrabaenaceae</taxon>
        <taxon>Tetrabaena</taxon>
    </lineage>
</organism>
<keyword evidence="2 4" id="KW-0853">WD repeat</keyword>
<dbReference type="GO" id="GO:0043161">
    <property type="term" value="P:proteasome-mediated ubiquitin-dependent protein catabolic process"/>
    <property type="evidence" value="ECO:0007669"/>
    <property type="project" value="TreeGrafter"/>
</dbReference>
<dbReference type="InterPro" id="IPR036322">
    <property type="entry name" value="WD40_repeat_dom_sf"/>
</dbReference>
<keyword evidence="1" id="KW-0963">Cytoplasm</keyword>
<comment type="caution">
    <text evidence="5">The sequence shown here is derived from an EMBL/GenBank/DDBJ whole genome shotgun (WGS) entry which is preliminary data.</text>
</comment>
<protein>
    <submittedName>
        <fullName evidence="5">Ubiquitin homeostasis protein lub1</fullName>
    </submittedName>
</protein>
<dbReference type="Pfam" id="PF00400">
    <property type="entry name" value="WD40"/>
    <property type="match status" value="2"/>
</dbReference>
<dbReference type="SMART" id="SM00320">
    <property type="entry name" value="WD40"/>
    <property type="match status" value="2"/>
</dbReference>
<dbReference type="Proteomes" id="UP000236333">
    <property type="component" value="Unassembled WGS sequence"/>
</dbReference>
<dbReference type="GO" id="GO:0010992">
    <property type="term" value="P:ubiquitin recycling"/>
    <property type="evidence" value="ECO:0007669"/>
    <property type="project" value="TreeGrafter"/>
</dbReference>